<dbReference type="CDD" id="cd11339">
    <property type="entry name" value="AmyAc_bac_CMD_like_2"/>
    <property type="match status" value="1"/>
</dbReference>
<dbReference type="InterPro" id="IPR013783">
    <property type="entry name" value="Ig-like_fold"/>
</dbReference>
<dbReference type="Gene3D" id="2.60.40.10">
    <property type="entry name" value="Immunoglobulins"/>
    <property type="match status" value="4"/>
</dbReference>
<dbReference type="InterPro" id="IPR054409">
    <property type="entry name" value="X25_BaPul-like"/>
</dbReference>
<dbReference type="Pfam" id="PF11852">
    <property type="entry name" value="Pullul_strch_C"/>
    <property type="match status" value="1"/>
</dbReference>
<keyword evidence="3" id="KW-0812">Transmembrane</keyword>
<dbReference type="SUPFAM" id="SSF51445">
    <property type="entry name" value="(Trans)glycosidases"/>
    <property type="match status" value="2"/>
</dbReference>
<comment type="similarity">
    <text evidence="1">Belongs to the glycosyl hydrolase 13 family.</text>
</comment>
<dbReference type="PANTHER" id="PTHR43002">
    <property type="entry name" value="GLYCOGEN DEBRANCHING ENZYME"/>
    <property type="match status" value="1"/>
</dbReference>
<dbReference type="CDD" id="cd02860">
    <property type="entry name" value="E_set_Pullulanase"/>
    <property type="match status" value="1"/>
</dbReference>
<reference evidence="6" key="1">
    <citation type="submission" date="2022-11" db="EMBL/GenBank/DDBJ databases">
        <title>Description of Microcella daejonensis nov. sp, isolated from riverside soil.</title>
        <authorList>
            <person name="Molina K.M."/>
            <person name="Kim S.B."/>
        </authorList>
    </citation>
    <scope>NUCLEOTIDE SEQUENCE</scope>
    <source>
        <strain evidence="6">MMS21-STM12</strain>
    </source>
</reference>
<keyword evidence="4" id="KW-0732">Signal</keyword>
<dbReference type="SUPFAM" id="SSF81296">
    <property type="entry name" value="E set domains"/>
    <property type="match status" value="3"/>
</dbReference>
<dbReference type="InterPro" id="IPR040671">
    <property type="entry name" value="Pullulanase_N2"/>
</dbReference>
<dbReference type="Gene3D" id="2.60.40.1180">
    <property type="entry name" value="Golgi alpha-mannosidase II"/>
    <property type="match status" value="2"/>
</dbReference>
<feature type="signal peptide" evidence="4">
    <location>
        <begin position="1"/>
        <end position="20"/>
    </location>
</feature>
<dbReference type="GO" id="GO:0051060">
    <property type="term" value="F:pullulanase activity"/>
    <property type="evidence" value="ECO:0007669"/>
    <property type="project" value="InterPro"/>
</dbReference>
<evidence type="ECO:0000256" key="4">
    <source>
        <dbReference type="SAM" id="SignalP"/>
    </source>
</evidence>
<evidence type="ECO:0000256" key="3">
    <source>
        <dbReference type="SAM" id="Phobius"/>
    </source>
</evidence>
<dbReference type="InterPro" id="IPR011839">
    <property type="entry name" value="Pullul_strch"/>
</dbReference>
<evidence type="ECO:0000259" key="5">
    <source>
        <dbReference type="SMART" id="SM00642"/>
    </source>
</evidence>
<dbReference type="KEGG" id="mdb:OVN18_03440"/>
<dbReference type="SMART" id="SM00642">
    <property type="entry name" value="Aamy"/>
    <property type="match status" value="1"/>
</dbReference>
<name>A0A9E8MLZ1_9MICO</name>
<dbReference type="InterPro" id="IPR014756">
    <property type="entry name" value="Ig_E-set"/>
</dbReference>
<protein>
    <submittedName>
        <fullName evidence="6">Pullulanase-type alpha-1,6-glucosidase</fullName>
    </submittedName>
</protein>
<dbReference type="InterPro" id="IPR024561">
    <property type="entry name" value="Pullul_strch_C"/>
</dbReference>
<feature type="compositionally biased region" description="Gly residues" evidence="2">
    <location>
        <begin position="1901"/>
        <end position="1935"/>
    </location>
</feature>
<dbReference type="RefSeq" id="WP_267781925.1">
    <property type="nucleotide sequence ID" value="NZ_CP113089.1"/>
</dbReference>
<keyword evidence="7" id="KW-1185">Reference proteome</keyword>
<keyword evidence="3" id="KW-1133">Transmembrane helix</keyword>
<evidence type="ECO:0000313" key="7">
    <source>
        <dbReference type="Proteomes" id="UP001164706"/>
    </source>
</evidence>
<feature type="region of interest" description="Disordered" evidence="2">
    <location>
        <begin position="1894"/>
        <end position="1942"/>
    </location>
</feature>
<dbReference type="CDD" id="cd11341">
    <property type="entry name" value="AmyAc_Pullulanase_LD-like"/>
    <property type="match status" value="1"/>
</dbReference>
<evidence type="ECO:0000256" key="1">
    <source>
        <dbReference type="ARBA" id="ARBA00008061"/>
    </source>
</evidence>
<dbReference type="SUPFAM" id="SSF51011">
    <property type="entry name" value="Glycosyl hydrolase domain"/>
    <property type="match status" value="2"/>
</dbReference>
<dbReference type="EMBL" id="CP113089">
    <property type="protein sequence ID" value="WAB82075.1"/>
    <property type="molecule type" value="Genomic_DNA"/>
</dbReference>
<dbReference type="Pfam" id="PF00128">
    <property type="entry name" value="Alpha-amylase"/>
    <property type="match status" value="1"/>
</dbReference>
<dbReference type="InterPro" id="IPR013780">
    <property type="entry name" value="Glyco_hydro_b"/>
</dbReference>
<evidence type="ECO:0000313" key="6">
    <source>
        <dbReference type="EMBL" id="WAB82075.1"/>
    </source>
</evidence>
<dbReference type="Gene3D" id="3.20.20.80">
    <property type="entry name" value="Glycosidases"/>
    <property type="match status" value="2"/>
</dbReference>
<feature type="chain" id="PRO_5039438455" evidence="4">
    <location>
        <begin position="21"/>
        <end position="2063"/>
    </location>
</feature>
<gene>
    <name evidence="6" type="primary">pulA</name>
    <name evidence="6" type="ORF">OVN18_03440</name>
</gene>
<dbReference type="InterPro" id="IPR017853">
    <property type="entry name" value="GH"/>
</dbReference>
<dbReference type="InterPro" id="IPR006047">
    <property type="entry name" value="GH13_cat_dom"/>
</dbReference>
<evidence type="ECO:0000256" key="2">
    <source>
        <dbReference type="SAM" id="MobiDB-lite"/>
    </source>
</evidence>
<feature type="transmembrane region" description="Helical" evidence="3">
    <location>
        <begin position="2037"/>
        <end position="2055"/>
    </location>
</feature>
<accession>A0A9E8MLZ1</accession>
<dbReference type="Pfam" id="PF22058">
    <property type="entry name" value="X25_BaPul_like"/>
    <property type="match status" value="3"/>
</dbReference>
<dbReference type="CDD" id="cd12962">
    <property type="entry name" value="X25_BaPul_like"/>
    <property type="match status" value="3"/>
</dbReference>
<sequence length="2063" mass="216524">MIGALAVSALGAGAVPPAVAADSTYALVGDLQSELGCAADWAPDCVETELLPTGEPGTYSAEFTLPAGDYLYKVAADDAWERAWGLDGGDANIPLSIAGDSTVRITFDAEIERVGLELLSLAGASDPADESIVAPPVRQPGSDESFYFVMTDRFANGDPANDLGGLEGDRMATGFDPTDKGFFHGGDIAGIRQNLDYIEGLGTSAIWFTPSFKNRPVQGEGANASAGYHGYWITDFTQLDPHLGTNEELAALIDEAHARGIKIYFDIITNHTADVIDYAEGQYSYIDKATSPYLDAAGAAFEPGDFAGTGDFPQLDAATSFPYTPVIAPGDEDVKVPAWLNDPALYHNRGDSTFSGESTTFGDFVGLDDLMTEHPRVVDGFVDVYQQWIDLGIDGFRIDTAKHVNFEFWEQWSSEVLDYAREVAGKPDFFMFGEVYDADPVKLAPYIRDTDMNSVLDFTFQQKAVSFAAGNSAKGLQDLFAGDDRYTTPDSSATALPTFLGNHDMGRVGFFLANSGAPLERTVLAHELMYLTRGQPVVYYGDEQGFAGTGGDKDARQTLFATQTAEYANQPLITGEQAGTVDRYDTDAPLYDAIADLAALRSSTPALQTGAQIERLADGGVYAFSRVDRAEKVEHLVAVNNAATPREVVIPTLTADAAFAVLHGDAAAAASAADGSVTVTVPALSAVVWRADRTVTAPEAALAHTVAVPAAGAALTDLAPVAADVDDATWRETSFAWRVAGAEEWTPLGTAENSSPRVFHDVRGLDAGTLVEYRAVSIDAAGNRSAASTYASVGNAIDLAVDDGGETEVDPTMVTVPGSFNSEIGCAGDWAPDCEAAALTKRADGIWSTTLEIPAGSFEYKVAIDGSWALNYGANGVQDGPNAALELDAPTAVTFYWDPRSKVVSSSVDGPVVTIAGSFQSELGCAADWQPECMASFAQDGDRDGVYVFRTDRLPAGAYEGKVAHGLSWAENYGLGGARDGGNYSFTVSEGSAVEFRYTLETHVLEIVSADAPLAGTGTQQAHWLAADVLAWPVALLDGADAGEAEWTLEHAAAGGLAIADGAVTGGDGEPIAVELVEGGLPEELRQSFPHLAGSLALAPVGLDRAGVAALLQGELMLVQRVEGSITAATGIQVPGVLDDLYAEAAAEARLGAVVDGDEASAALWAPTARAVALERWSAGTTGEPELLDAVRDDRSGVWTASGLEPGDEYRWSIEVLAPSTGQVETNSVTDPYSTALTPNSARTVVVDLDDPATQPALWRDTPAPEVERSVDRAIYELHVRDFSIGDPSVPEEERGTYRAFTRDSSGTAQLRELAEAGITTVHLLPTFDIATIEESRAEQAEPACDLASFGPASEEQQACIASIRDLDGFNWGYDPYHFQTPEGSYAVDADGAARVGEFREMVGALHATGLEVVLDKVFNHTAEAGQGQKSVLDRIVPGYYHRLNAVGAVETSTCCQNVATEHALAQKLMVDSVVVWARDYRVDGFRFDLMGHHSTENMQAVRDALDALTLERDGVDGESVFLYGEGWNFGEVANNARFEQATQGQLGGTGIATFNDRLRDAVHGGSPVDGSSTFVQGFGTGLGTDPNGDPVNGSTEAAVADLANQSDLVRLGLVGNLRDYEVPAADGALTPGDELDYRGSPAGYADQPDEVINYVDAHDNETLYDLSVLKLPRETTMAERVRMNTLSLATVTLSQAPSFWHAGTELLRSKSLDRNSYNAGDWFNRIDWTGQESTFGSGLPSEEDNGEKWPIMAPLLADPALKPAAADMAAAEAQALDLLRVRQSVDLLQLGSAELIEQKVSFPNSGPGATPGLVVMLIDDLLGEDVDPELEGALVAFNASPDAITEPIDGLAGRAFALAGAQARGSDPVVRETAWQRSSGTLSIPGRTVAVLVDDQPGSGQPGGPGGGAPGNGGGNPGNGNGPGDGPGKGGGPQSAGEGRPSVVLGASVVEPGQSLRISGAGFAAGERVQIWLESTPRLLVAVEASGSGELSTSVVIPADAELGDHTIRLRALDSGAEATAALRVGALALTGVEPWLAGALALSLLAAGGLLVGPRLRRGAA</sequence>
<dbReference type="GO" id="GO:0005975">
    <property type="term" value="P:carbohydrate metabolic process"/>
    <property type="evidence" value="ECO:0007669"/>
    <property type="project" value="InterPro"/>
</dbReference>
<keyword evidence="3" id="KW-0472">Membrane</keyword>
<dbReference type="NCBIfam" id="TIGR02103">
    <property type="entry name" value="pullul_strch"/>
    <property type="match status" value="1"/>
</dbReference>
<organism evidence="6 7">
    <name type="scientific">Microcella daejeonensis</name>
    <dbReference type="NCBI Taxonomy" id="2994971"/>
    <lineage>
        <taxon>Bacteria</taxon>
        <taxon>Bacillati</taxon>
        <taxon>Actinomycetota</taxon>
        <taxon>Actinomycetes</taxon>
        <taxon>Micrococcales</taxon>
        <taxon>Microbacteriaceae</taxon>
        <taxon>Microcella</taxon>
    </lineage>
</organism>
<dbReference type="Proteomes" id="UP001164706">
    <property type="component" value="Chromosome"/>
</dbReference>
<dbReference type="Pfam" id="PF17967">
    <property type="entry name" value="Pullulanase_N2"/>
    <property type="match status" value="1"/>
</dbReference>
<proteinExistence type="inferred from homology"/>
<feature type="domain" description="Glycosyl hydrolase family 13 catalytic" evidence="5">
    <location>
        <begin position="148"/>
        <end position="601"/>
    </location>
</feature>
<dbReference type="Gene3D" id="2.60.40.1130">
    <property type="entry name" value="Rab geranylgeranyltransferase alpha-subunit, insert domain"/>
    <property type="match status" value="1"/>
</dbReference>